<dbReference type="InterPro" id="IPR036291">
    <property type="entry name" value="NAD(P)-bd_dom_sf"/>
</dbReference>
<dbReference type="GO" id="GO:0016491">
    <property type="term" value="F:oxidoreductase activity"/>
    <property type="evidence" value="ECO:0007669"/>
    <property type="project" value="UniProtKB-KW"/>
</dbReference>
<accession>A0A2Z5N5R4</accession>
<dbReference type="PRINTS" id="PR01775">
    <property type="entry name" value="GLFROXRDTASE"/>
</dbReference>
<organism evidence="4 5">
    <name type="scientific">Burkholderia pyrrocinia</name>
    <name type="common">Pseudomonas pyrrocinia</name>
    <dbReference type="NCBI Taxonomy" id="60550"/>
    <lineage>
        <taxon>Bacteria</taxon>
        <taxon>Pseudomonadati</taxon>
        <taxon>Pseudomonadota</taxon>
        <taxon>Betaproteobacteria</taxon>
        <taxon>Burkholderiales</taxon>
        <taxon>Burkholderiaceae</taxon>
        <taxon>Burkholderia</taxon>
        <taxon>Burkholderia cepacia complex</taxon>
    </lineage>
</organism>
<name>A0A2Z5N5R4_BURPY</name>
<dbReference type="InterPro" id="IPR000683">
    <property type="entry name" value="Gfo/Idh/MocA-like_OxRdtase_N"/>
</dbReference>
<dbReference type="InterPro" id="IPR055170">
    <property type="entry name" value="GFO_IDH_MocA-like_dom"/>
</dbReference>
<evidence type="ECO:0000313" key="5">
    <source>
        <dbReference type="Proteomes" id="UP000253104"/>
    </source>
</evidence>
<protein>
    <submittedName>
        <fullName evidence="4">Gfo/Idh/MocA family oxidoreductase</fullName>
    </submittedName>
</protein>
<keyword evidence="1" id="KW-0560">Oxidoreductase</keyword>
<feature type="domain" description="GFO/IDH/MocA-like oxidoreductase" evidence="3">
    <location>
        <begin position="135"/>
        <end position="251"/>
    </location>
</feature>
<dbReference type="Gene3D" id="3.40.50.720">
    <property type="entry name" value="NAD(P)-binding Rossmann-like Domain"/>
    <property type="match status" value="1"/>
</dbReference>
<dbReference type="InterPro" id="IPR050463">
    <property type="entry name" value="Gfo/Idh/MocA_oxidrdct_glycsds"/>
</dbReference>
<dbReference type="PANTHER" id="PTHR43818:SF11">
    <property type="entry name" value="BCDNA.GH03377"/>
    <property type="match status" value="1"/>
</dbReference>
<sequence length="357" mass="38844">MIRYAVVGAGWISQEAFMPAVAQTGNSTIGALVSGNPEGARKLARFHGVDTIVGYDDYERMLNSDIVDAVYIAVPNPLHADYAIRAARTGKHVLVEKPMATNVADAEAMIAAVAEAGVLLSTCYRLHLEAGTIAALEAIREGRIGDPKYFSGVFGFQSATGNHRLDSKNWGGPLQDIGIYCVNAARHVFSDEPVEASAITTRRSGDPRFADIDDAIAVTLRFPSDRIAQFYCSFGTAPIDMYRVLGSEGDLTMEPGFRFETPTRMVLNAKDASETMHFRHSDHFGGMIQQFSECIQKGSKPVASVEEGLADLKALLAIEESARTGTVVSVEPTRFSRRNLTLDDVRAVPRTEKRLLL</sequence>
<dbReference type="GO" id="GO:0000166">
    <property type="term" value="F:nucleotide binding"/>
    <property type="evidence" value="ECO:0007669"/>
    <property type="project" value="InterPro"/>
</dbReference>
<dbReference type="PANTHER" id="PTHR43818">
    <property type="entry name" value="BCDNA.GH03377"/>
    <property type="match status" value="1"/>
</dbReference>
<proteinExistence type="predicted"/>
<dbReference type="AlphaFoldDB" id="A0A2Z5N5R4"/>
<evidence type="ECO:0000313" key="4">
    <source>
        <dbReference type="EMBL" id="AXF24903.1"/>
    </source>
</evidence>
<feature type="domain" description="Gfo/Idh/MocA-like oxidoreductase N-terminal" evidence="2">
    <location>
        <begin position="2"/>
        <end position="122"/>
    </location>
</feature>
<dbReference type="InterPro" id="IPR008354">
    <property type="entry name" value="Glc-Fru_OxRdtase_bac"/>
</dbReference>
<dbReference type="OrthoDB" id="9801953at2"/>
<evidence type="ECO:0000256" key="1">
    <source>
        <dbReference type="ARBA" id="ARBA00023002"/>
    </source>
</evidence>
<dbReference type="Pfam" id="PF01408">
    <property type="entry name" value="GFO_IDH_MocA"/>
    <property type="match status" value="1"/>
</dbReference>
<evidence type="ECO:0000259" key="3">
    <source>
        <dbReference type="Pfam" id="PF22725"/>
    </source>
</evidence>
<reference evidence="4 5" key="1">
    <citation type="journal article" date="2018" name="ISME J.">
        <title>Involvement of Burkholderiaceae and sulfurous volatiles in disease-suppressive soils.</title>
        <authorList>
            <person name="Carrion V.J."/>
            <person name="Cordovez V."/>
            <person name="Tyc O."/>
            <person name="Etalo D.W."/>
            <person name="de Bruijn I."/>
            <person name="de Jager V.C."/>
            <person name="Medema M.H."/>
            <person name="Eberl L."/>
            <person name="Raaijmakers J.M."/>
        </authorList>
    </citation>
    <scope>NUCLEOTIDE SEQUENCE [LARGE SCALE GENOMIC DNA]</scope>
    <source>
        <strain evidence="5">mHSR5</strain>
    </source>
</reference>
<dbReference type="EMBL" id="CP024903">
    <property type="protein sequence ID" value="AXF24903.1"/>
    <property type="molecule type" value="Genomic_DNA"/>
</dbReference>
<dbReference type="RefSeq" id="WP_114181271.1">
    <property type="nucleotide sequence ID" value="NZ_CP024903.1"/>
</dbReference>
<dbReference type="Proteomes" id="UP000253104">
    <property type="component" value="Chromosome mHSR5_B"/>
</dbReference>
<evidence type="ECO:0000259" key="2">
    <source>
        <dbReference type="Pfam" id="PF01408"/>
    </source>
</evidence>
<dbReference type="SUPFAM" id="SSF55347">
    <property type="entry name" value="Glyceraldehyde-3-phosphate dehydrogenase-like, C-terminal domain"/>
    <property type="match status" value="1"/>
</dbReference>
<gene>
    <name evidence="4" type="ORF">CUJ89_32250</name>
</gene>
<dbReference type="Gene3D" id="3.30.360.10">
    <property type="entry name" value="Dihydrodipicolinate Reductase, domain 2"/>
    <property type="match status" value="1"/>
</dbReference>
<dbReference type="Pfam" id="PF22725">
    <property type="entry name" value="GFO_IDH_MocA_C3"/>
    <property type="match status" value="1"/>
</dbReference>
<dbReference type="SUPFAM" id="SSF51735">
    <property type="entry name" value="NAD(P)-binding Rossmann-fold domains"/>
    <property type="match status" value="1"/>
</dbReference>